<dbReference type="InterPro" id="IPR015943">
    <property type="entry name" value="WD40/YVTN_repeat-like_dom_sf"/>
</dbReference>
<dbReference type="SUPFAM" id="SSF50978">
    <property type="entry name" value="WD40 repeat-like"/>
    <property type="match status" value="1"/>
</dbReference>
<feature type="compositionally biased region" description="Low complexity" evidence="2">
    <location>
        <begin position="25"/>
        <end position="56"/>
    </location>
</feature>
<dbReference type="SUPFAM" id="SSF52540">
    <property type="entry name" value="P-loop containing nucleoside triphosphate hydrolases"/>
    <property type="match status" value="1"/>
</dbReference>
<dbReference type="GO" id="GO:0005525">
    <property type="term" value="F:GTP binding"/>
    <property type="evidence" value="ECO:0007669"/>
    <property type="project" value="InterPro"/>
</dbReference>
<dbReference type="GO" id="GO:0043291">
    <property type="term" value="C:RAVE complex"/>
    <property type="evidence" value="ECO:0007669"/>
    <property type="project" value="TreeGrafter"/>
</dbReference>
<feature type="region of interest" description="Disordered" evidence="2">
    <location>
        <begin position="1943"/>
        <end position="2004"/>
    </location>
</feature>
<dbReference type="PANTHER" id="PTHR13950:SF9">
    <property type="entry name" value="RABCONNECTIN-3A"/>
    <property type="match status" value="1"/>
</dbReference>
<dbReference type="PANTHER" id="PTHR13950">
    <property type="entry name" value="RABCONNECTIN-RELATED"/>
    <property type="match status" value="1"/>
</dbReference>
<evidence type="ECO:0000256" key="2">
    <source>
        <dbReference type="SAM" id="MobiDB-lite"/>
    </source>
</evidence>
<feature type="domain" description="AIG1-type G" evidence="3">
    <location>
        <begin position="67"/>
        <end position="215"/>
    </location>
</feature>
<evidence type="ECO:0000259" key="4">
    <source>
        <dbReference type="Pfam" id="PF12234"/>
    </source>
</evidence>
<keyword evidence="1" id="KW-0547">Nucleotide-binding</keyword>
<dbReference type="InterPro" id="IPR027417">
    <property type="entry name" value="P-loop_NTPase"/>
</dbReference>
<dbReference type="Gene3D" id="2.130.10.10">
    <property type="entry name" value="YVTN repeat-like/Quinoprotein amine dehydrogenase"/>
    <property type="match status" value="1"/>
</dbReference>
<comment type="caution">
    <text evidence="5">The sequence shown here is derived from an EMBL/GenBank/DDBJ whole genome shotgun (WGS) entry which is preliminary data.</text>
</comment>
<keyword evidence="6" id="KW-1185">Reference proteome</keyword>
<dbReference type="Pfam" id="PF04548">
    <property type="entry name" value="AIG1"/>
    <property type="match status" value="1"/>
</dbReference>
<feature type="region of interest" description="Disordered" evidence="2">
    <location>
        <begin position="1"/>
        <end position="59"/>
    </location>
</feature>
<sequence length="2379" mass="262562">MRIPGLNDTTDSHPRTTPAAATEDSASSNHPSAESSSAPTGSATSPETSASPKPKSVLIPTRKRRITILLIGETGSGKTSFMSLLVNLFQGCGPLELEEKNDARKESGLDKSQSQTTKATLYTIATSDGTEIRILDTPGLADTRGLDQDNKHKAEINNAIKQHITAIDAVIIMANGTVERLAAATDYTLNVITSMFPRSIIDNIGFVFTNSDPLTWNFQTDSLPPELRKSQHWLLQNPLSLYKNYKKQEASGGQGNVPKQSQMHRKLEAAYDDVVESLNQWLQWLDKRDVQPTKDIDRLYQMSVGIEANIEAALSAITRSTEQRLAWERIQYDLQNAKDRKAACEAAKVLQTLPVWEREPSDGTHTVCIAPNCYSNCHSPCGLSFMDGNSELERSCLAFDCGDPIRCETCHHLGTDHRHYRHIHVLKPRAVDPDTMRNLENAKTDEQKLNAAQIAAQNGLKMIEDDIKTAGDEIRRLVEDYNKISLSRNFVGHVRSAIQMLELRREELGSKPGTEPELALIDESLAKLRERLKILGENSPGGGKGYYDKIKGMIIKLADPGVSLTLRRPQLVCGTSEIFSTTTFNVQPMLKLCHSLPGQHEFGSAPSLLTLPRDGKLVLVYPSLDVINVLEAKSLQFIQSINVEGAIPRTNGGNTKVSSVSVDQDINLLFGSVGNRVGVWAPSSSLRARSLFRVHSALTHKSRVCSVVARKGLLAVIGSKDVTLYSLDAEKDLPTWLPTFTFKTDENIMCTTVHVYTLENRRKLQSITHARRVRDIVWRGSSSSNRADIILYTLTEDSTVRIFMPVLDSPDHLQLHASLDLRSFGVPGISSTICWLDRDAVVQALQKNLERPVEELSHDADEESARRSRMRCIIDEGWDLFAVVTDDGTVVVRAITNIDRRPPTLLHQFATLHSPPQTLLNNCRVCSFHYEPSSSNAFILTTPQLQSYTVSPLSFFDAQLGGVCKASLGQAGRGSLQAIKSFVRTASGLAFSVCYEYGGGEVWRRHPGKGIVRMGRWSSGDISVGERSLRTPEKANNLKYIISPVGSHTRASILGVTSNRSIIQISCTLPSSNSAMKLNFLGPTPFPTTASRDIPAFILPVDPMGWSFTPEDSQSHDSLLSISQSGVLAFWMVTTDGEWRSTGKVHTQRTNVKLAKCSTAKKSALVVAIGTDQEELTVWDHKESEFSSGLEYIRVFDESIRDLDWTSSIAPQSQSILAIGFAQHVILLCQQRLTYFDDETSWVEIGRVDASQLTPYYISDSIWLAGGMLLVGAGHQMFLYDTSEEPASVGNKSSDQKPVNLFDIVESHNGPLEDHHPQMLLQCLLWGKIDLVKEIIVRLAASFDAAESAGSESLYFTRLSPWQFLSGHSSYDGVITWSSVADNDDPNSFSRRLVERLLRKLEQERLPHLSEAEQAHLIVMIQTTLEIDEQSRALDANGLRYLISIRSFYTLNKYLETSHKLAENSSLNARAGKRDRLRYRDIVWAFHSESQQIMMGASTEACGGKMTWVDAKALGVFLWTRSSEELASTSLKWRTYKILYYGQKNQMEVLARNQYLQGDRDPVSCSLFYFALGKIKLVHGLWRQAVWHKDHAQMVKFLSNDFAEPRWRTAALKNAFALLGKQRFEFAAAFFMLGGSLQDAINVCLKQLNDFQLGIALARVVEGDSGPVLRSILSKVVVPLAFKEGNRWLGSWAFWMLDRRDLAVRILLTPLGQLASSLADMFTIEEIGDPHFDDPSLALLFAQLKSKSLQTVKGVSEISGQTEFNFVLQMARVFCRMGCHPLALAITTSWSFDRPTLPTQGAVRRNSNVSTVSEQSPTSPTLSRRAELQPRPRHHARRKSLIMDMDMSALPPTRTVSPVPEVPTPPQPAVATRKEVNVQQAEETQNVQPRKTGIGSLMQAAKQEVNVPEFDMGAFGNMEQPEMISAPVPPGSYEMNAPQYFATVAPEGPHHPAQHEYFAQHQGPPMPPPPLPEPPGTSNVSLDPMLQQPPSSSQAAPSQTQVQGSEAIINAAKAERTAQDRERGRLRVQRFRLKRKLADAEAGRRDKETLKKIKCPPPETLDHGNSAGPSSTRRVASVKDTEAELRERERGRLRVQAYRMRKKLAEAKDGLRDPGTLKKIRVAKPGENPTPTGPPNPPAYASPMPPSIQPMLYSPEVMFNLPVEAPPTMLPPPVPTRTTVSEANAPNVSTSNSVQLPSSSQSATSTIIMTTTASPRQRAVRTNWFHPSRWSTINAAGLRANFSSAHEIVRLAKLAPGGEDTFKTLDRGTVHKWIDKERGGWSESVLEKVRKAALKEAESWDAGRATGSGVGVGMGESGELQRVGDAPSAGDLSIGYGEQAVGVEGPSQALGDAPNVGASMEINSGTGEQAEVMHLRGNP</sequence>
<reference evidence="5 6" key="1">
    <citation type="journal article" date="2019" name="Fungal Biol. Biotechnol.">
        <title>Draft genome sequence of fastidious pathogen Ceratobasidium theobromae, which causes vascular-streak dieback in Theobroma cacao.</title>
        <authorList>
            <person name="Ali S.S."/>
            <person name="Asman A."/>
            <person name="Shao J."/>
            <person name="Firmansyah A.P."/>
            <person name="Susilo A.W."/>
            <person name="Rosmana A."/>
            <person name="McMahon P."/>
            <person name="Junaid M."/>
            <person name="Guest D."/>
            <person name="Kheng T.Y."/>
            <person name="Meinhardt L.W."/>
            <person name="Bailey B.A."/>
        </authorList>
    </citation>
    <scope>NUCLEOTIDE SEQUENCE [LARGE SCALE GENOMIC DNA]</scope>
    <source>
        <strain evidence="5 6">CT2</strain>
    </source>
</reference>
<dbReference type="Gene3D" id="3.40.50.300">
    <property type="entry name" value="P-loop containing nucleotide triphosphate hydrolases"/>
    <property type="match status" value="1"/>
</dbReference>
<feature type="compositionally biased region" description="Polar residues" evidence="2">
    <location>
        <begin position="1805"/>
        <end position="1822"/>
    </location>
</feature>
<evidence type="ECO:0000259" key="3">
    <source>
        <dbReference type="Pfam" id="PF04548"/>
    </source>
</evidence>
<dbReference type="InterPro" id="IPR006703">
    <property type="entry name" value="G_AIG1"/>
</dbReference>
<feature type="region of interest" description="Disordered" evidence="2">
    <location>
        <begin position="2053"/>
        <end position="2087"/>
    </location>
</feature>
<dbReference type="EMBL" id="SSOP01000176">
    <property type="protein sequence ID" value="KAB5590342.1"/>
    <property type="molecule type" value="Genomic_DNA"/>
</dbReference>
<dbReference type="CDD" id="cd00882">
    <property type="entry name" value="Ras_like_GTPase"/>
    <property type="match status" value="1"/>
</dbReference>
<feature type="compositionally biased region" description="Pro residues" evidence="2">
    <location>
        <begin position="2131"/>
        <end position="2141"/>
    </location>
</feature>
<feature type="region of interest" description="Disordered" evidence="2">
    <location>
        <begin position="2121"/>
        <end position="2141"/>
    </location>
</feature>
<dbReference type="Proteomes" id="UP000383932">
    <property type="component" value="Unassembled WGS sequence"/>
</dbReference>
<feature type="region of interest" description="Disordered" evidence="2">
    <location>
        <begin position="1850"/>
        <end position="1870"/>
    </location>
</feature>
<dbReference type="InterPro" id="IPR022033">
    <property type="entry name" value="Rav1p_C"/>
</dbReference>
<feature type="region of interest" description="Disordered" evidence="2">
    <location>
        <begin position="2182"/>
        <end position="2205"/>
    </location>
</feature>
<accession>A0A5N5QF11</accession>
<evidence type="ECO:0000313" key="6">
    <source>
        <dbReference type="Proteomes" id="UP000383932"/>
    </source>
</evidence>
<evidence type="ECO:0000256" key="1">
    <source>
        <dbReference type="ARBA" id="ARBA00022741"/>
    </source>
</evidence>
<gene>
    <name evidence="5" type="ORF">CTheo_6201</name>
</gene>
<dbReference type="InterPro" id="IPR052208">
    <property type="entry name" value="DmX-like/RAVE_component"/>
</dbReference>
<dbReference type="OrthoDB" id="342131at2759"/>
<dbReference type="InterPro" id="IPR036322">
    <property type="entry name" value="WD40_repeat_dom_sf"/>
</dbReference>
<proteinExistence type="predicted"/>
<evidence type="ECO:0000313" key="5">
    <source>
        <dbReference type="EMBL" id="KAB5590342.1"/>
    </source>
</evidence>
<feature type="compositionally biased region" description="Low complexity" evidence="2">
    <location>
        <begin position="2188"/>
        <end position="2205"/>
    </location>
</feature>
<dbReference type="Pfam" id="PF12234">
    <property type="entry name" value="Rav1p_C"/>
    <property type="match status" value="1"/>
</dbReference>
<feature type="compositionally biased region" description="Basic and acidic residues" evidence="2">
    <location>
        <begin position="2077"/>
        <end position="2087"/>
    </location>
</feature>
<protein>
    <submittedName>
        <fullName evidence="5">RAV1-regulator of (H+)-ATPase in vacuolar membrane-like protein</fullName>
    </submittedName>
</protein>
<name>A0A5N5QF11_9AGAM</name>
<feature type="compositionally biased region" description="Pro residues" evidence="2">
    <location>
        <begin position="1964"/>
        <end position="1975"/>
    </location>
</feature>
<feature type="compositionally biased region" description="Low complexity" evidence="2">
    <location>
        <begin position="1988"/>
        <end position="1999"/>
    </location>
</feature>
<feature type="domain" description="RAVE complex protein Rav1 C-terminal" evidence="4">
    <location>
        <begin position="1135"/>
        <end position="1785"/>
    </location>
</feature>
<organism evidence="5 6">
    <name type="scientific">Ceratobasidium theobromae</name>
    <dbReference type="NCBI Taxonomy" id="1582974"/>
    <lineage>
        <taxon>Eukaryota</taxon>
        <taxon>Fungi</taxon>
        <taxon>Dikarya</taxon>
        <taxon>Basidiomycota</taxon>
        <taxon>Agaricomycotina</taxon>
        <taxon>Agaricomycetes</taxon>
        <taxon>Cantharellales</taxon>
        <taxon>Ceratobasidiaceae</taxon>
        <taxon>Ceratobasidium</taxon>
    </lineage>
</organism>
<dbReference type="GO" id="GO:0007035">
    <property type="term" value="P:vacuolar acidification"/>
    <property type="evidence" value="ECO:0007669"/>
    <property type="project" value="TreeGrafter"/>
</dbReference>
<feature type="region of interest" description="Disordered" evidence="2">
    <location>
        <begin position="1798"/>
        <end position="1838"/>
    </location>
</feature>